<sequence length="488" mass="53731">MAPRLRRRALAARALFVACLLLSKLAAAKRHRSLESFYSIDAEVWQAWQFFPWMRNYDAWVPLAQKWGGSCDIGAFILPGESLLQWRNLLDIIYIVEGHYRDKDGYHSEKELLIGGADFDEQIRAPTGHHLELMNRITGLGQQSNPFVASCPVAVTSALVLAAFWSYSGQATWEDTNRVVGHLAASRELISLLRSLPEWVHQNSRVYEGWIILADTTDYIRRKVLCWINELDMPGVSAECRSSIHKLREVVLEVTQEDYLVCGAGGLHGGSIQALQSIIRSSGSEGSKGGGKTYCEVGFNFGMSSTSALCMPEVLRAFAWDIGAVPGAEVYGSFTGLTTYAGGYMRSTHPESCRITFGDSLKTLPKAGAVLGGRLCDFVFIDGSHDPEVVLEDLLSFMNVSSPGAVFVLDDCWTSYDGGGELAHISDVASWAARALRLNFSFSSTADGHCVLRRMWGSGESPSRPRLLQSLPSLNMSSNARLLWRSAQ</sequence>
<feature type="chain" id="PRO_5033057111" evidence="1">
    <location>
        <begin position="29"/>
        <end position="488"/>
    </location>
</feature>
<name>A0A813ISW4_POLGL</name>
<dbReference type="EMBL" id="CAJNNW010013681">
    <property type="protein sequence ID" value="CAE8655643.1"/>
    <property type="molecule type" value="Genomic_DNA"/>
</dbReference>
<feature type="signal peptide" evidence="1">
    <location>
        <begin position="1"/>
        <end position="28"/>
    </location>
</feature>
<reference evidence="2" key="1">
    <citation type="submission" date="2021-02" db="EMBL/GenBank/DDBJ databases">
        <authorList>
            <person name="Dougan E. K."/>
            <person name="Rhodes N."/>
            <person name="Thang M."/>
            <person name="Chan C."/>
        </authorList>
    </citation>
    <scope>NUCLEOTIDE SEQUENCE</scope>
</reference>
<accession>A0A813ISW4</accession>
<gene>
    <name evidence="2" type="ORF">PGLA2088_LOCUS11722</name>
</gene>
<evidence type="ECO:0000313" key="3">
    <source>
        <dbReference type="Proteomes" id="UP000626109"/>
    </source>
</evidence>
<comment type="caution">
    <text evidence="2">The sequence shown here is derived from an EMBL/GenBank/DDBJ whole genome shotgun (WGS) entry which is preliminary data.</text>
</comment>
<organism evidence="2 3">
    <name type="scientific">Polarella glacialis</name>
    <name type="common">Dinoflagellate</name>
    <dbReference type="NCBI Taxonomy" id="89957"/>
    <lineage>
        <taxon>Eukaryota</taxon>
        <taxon>Sar</taxon>
        <taxon>Alveolata</taxon>
        <taxon>Dinophyceae</taxon>
        <taxon>Suessiales</taxon>
        <taxon>Suessiaceae</taxon>
        <taxon>Polarella</taxon>
    </lineage>
</organism>
<protein>
    <submittedName>
        <fullName evidence="2">Uncharacterized protein</fullName>
    </submittedName>
</protein>
<keyword evidence="1" id="KW-0732">Signal</keyword>
<dbReference type="Proteomes" id="UP000626109">
    <property type="component" value="Unassembled WGS sequence"/>
</dbReference>
<dbReference type="Pfam" id="PF13578">
    <property type="entry name" value="Methyltransf_24"/>
    <property type="match status" value="1"/>
</dbReference>
<proteinExistence type="predicted"/>
<dbReference type="Gene3D" id="3.40.50.150">
    <property type="entry name" value="Vaccinia Virus protein VP39"/>
    <property type="match status" value="1"/>
</dbReference>
<dbReference type="InterPro" id="IPR029063">
    <property type="entry name" value="SAM-dependent_MTases_sf"/>
</dbReference>
<evidence type="ECO:0000256" key="1">
    <source>
        <dbReference type="SAM" id="SignalP"/>
    </source>
</evidence>
<evidence type="ECO:0000313" key="2">
    <source>
        <dbReference type="EMBL" id="CAE8655643.1"/>
    </source>
</evidence>
<dbReference type="AlphaFoldDB" id="A0A813ISW4"/>